<organism evidence="1 2">
    <name type="scientific">Sinosporangium album</name>
    <dbReference type="NCBI Taxonomy" id="504805"/>
    <lineage>
        <taxon>Bacteria</taxon>
        <taxon>Bacillati</taxon>
        <taxon>Actinomycetota</taxon>
        <taxon>Actinomycetes</taxon>
        <taxon>Streptosporangiales</taxon>
        <taxon>Streptosporangiaceae</taxon>
        <taxon>Sinosporangium</taxon>
    </lineage>
</organism>
<keyword evidence="1" id="KW-0378">Hydrolase</keyword>
<dbReference type="AlphaFoldDB" id="A0A1G7WH23"/>
<keyword evidence="1" id="KW-0067">ATP-binding</keyword>
<dbReference type="EMBL" id="FNCN01000007">
    <property type="protein sequence ID" value="SDG71317.1"/>
    <property type="molecule type" value="Genomic_DNA"/>
</dbReference>
<accession>A0A1G7WH23</accession>
<keyword evidence="1" id="KW-0547">Nucleotide-binding</keyword>
<dbReference type="STRING" id="504805.SAMN05421505_10729"/>
<dbReference type="GO" id="GO:0008233">
    <property type="term" value="F:peptidase activity"/>
    <property type="evidence" value="ECO:0007669"/>
    <property type="project" value="UniProtKB-KW"/>
</dbReference>
<dbReference type="GO" id="GO:0005524">
    <property type="term" value="F:ATP binding"/>
    <property type="evidence" value="ECO:0007669"/>
    <property type="project" value="UniProtKB-KW"/>
</dbReference>
<keyword evidence="2" id="KW-1185">Reference proteome</keyword>
<dbReference type="InterPro" id="IPR027417">
    <property type="entry name" value="P-loop_NTPase"/>
</dbReference>
<name>A0A1G7WH23_9ACTN</name>
<gene>
    <name evidence="1" type="ORF">SAMN05421505_10729</name>
</gene>
<dbReference type="GO" id="GO:0006508">
    <property type="term" value="P:proteolysis"/>
    <property type="evidence" value="ECO:0007669"/>
    <property type="project" value="UniProtKB-KW"/>
</dbReference>
<evidence type="ECO:0000313" key="1">
    <source>
        <dbReference type="EMBL" id="SDG71317.1"/>
    </source>
</evidence>
<reference evidence="1 2" key="1">
    <citation type="submission" date="2016-10" db="EMBL/GenBank/DDBJ databases">
        <authorList>
            <person name="de Groot N.N."/>
        </authorList>
    </citation>
    <scope>NUCLEOTIDE SEQUENCE [LARGE SCALE GENOMIC DNA]</scope>
    <source>
        <strain evidence="1 2">CPCC 201354</strain>
    </source>
</reference>
<evidence type="ECO:0000313" key="2">
    <source>
        <dbReference type="Proteomes" id="UP000198923"/>
    </source>
</evidence>
<protein>
    <submittedName>
        <fullName evidence="1">ATP-dependent Clp protease ATP-binding subunit ClpC</fullName>
    </submittedName>
</protein>
<keyword evidence="1" id="KW-0645">Protease</keyword>
<proteinExistence type="predicted"/>
<dbReference type="Proteomes" id="UP000198923">
    <property type="component" value="Unassembled WGS sequence"/>
</dbReference>
<sequence length="89" mass="9386">MLLIALAANPASDAARMLRNAGVSANEIQEAVIASAPRPCSAARPGSGTPTLDWYGRDLTEVAREGRLDPVVGREDEIEQSLRRAAEAA</sequence>
<dbReference type="Gene3D" id="3.40.50.300">
    <property type="entry name" value="P-loop containing nucleotide triphosphate hydrolases"/>
    <property type="match status" value="1"/>
</dbReference>